<evidence type="ECO:0000256" key="3">
    <source>
        <dbReference type="ARBA" id="ARBA00022801"/>
    </source>
</evidence>
<dbReference type="GO" id="GO:0046872">
    <property type="term" value="F:metal ion binding"/>
    <property type="evidence" value="ECO:0007669"/>
    <property type="project" value="UniProtKB-KW"/>
</dbReference>
<organism evidence="6 7">
    <name type="scientific">Aeromicrobium ginsengisoli</name>
    <dbReference type="NCBI Taxonomy" id="363867"/>
    <lineage>
        <taxon>Bacteria</taxon>
        <taxon>Bacillati</taxon>
        <taxon>Actinomycetota</taxon>
        <taxon>Actinomycetes</taxon>
        <taxon>Propionibacteriales</taxon>
        <taxon>Nocardioidaceae</taxon>
        <taxon>Aeromicrobium</taxon>
    </lineage>
</organism>
<sequence>MTLADRTWPEVDGRPLVLVPVGSIEQHGPHLPLDTDTAIAEAVSRDVASAIGGNVLVAPSLAYGSSGEHQSFAGTSSIGTGILQSVVIELVRSMSTWAGRIVFVNAHGGNHAGLSKAVFQMLAEQHSVAWVPCATEDVDLHAGVTETSLMLHLRPESVRLDLAEAGETRPLSEIMPLLMAGGVGAVSPNGVLGDPSGASAAIGERVLAEMTADAVRRIRDGAPDARGMLSKSTIGARG</sequence>
<keyword evidence="2" id="KW-0479">Metal-binding</keyword>
<reference evidence="6" key="1">
    <citation type="submission" date="2019-09" db="EMBL/GenBank/DDBJ databases">
        <authorList>
            <person name="Li J."/>
        </authorList>
    </citation>
    <scope>NUCLEOTIDE SEQUENCE [LARGE SCALE GENOMIC DNA]</scope>
    <source>
        <strain evidence="6">JCM 14732</strain>
    </source>
</reference>
<name>A0A5M4F938_9ACTN</name>
<comment type="cofactor">
    <cofactor evidence="1">
        <name>Zn(2+)</name>
        <dbReference type="ChEBI" id="CHEBI:29105"/>
    </cofactor>
</comment>
<dbReference type="Gene3D" id="3.40.50.10310">
    <property type="entry name" value="Creatininase"/>
    <property type="match status" value="1"/>
</dbReference>
<dbReference type="InterPro" id="IPR003785">
    <property type="entry name" value="Creatininase/forma_Hydrolase"/>
</dbReference>
<evidence type="ECO:0000313" key="7">
    <source>
        <dbReference type="Proteomes" id="UP000380867"/>
    </source>
</evidence>
<dbReference type="InterPro" id="IPR023871">
    <property type="entry name" value="MftE"/>
</dbReference>
<dbReference type="GO" id="GO:0016811">
    <property type="term" value="F:hydrolase activity, acting on carbon-nitrogen (but not peptide) bonds, in linear amides"/>
    <property type="evidence" value="ECO:0007669"/>
    <property type="project" value="TreeGrafter"/>
</dbReference>
<accession>A0A5M4F938</accession>
<dbReference type="Proteomes" id="UP000380867">
    <property type="component" value="Unassembled WGS sequence"/>
</dbReference>
<protein>
    <submittedName>
        <fullName evidence="6">Mycofactocin biosynthesis peptidyl-dipeptidase MftE</fullName>
    </submittedName>
</protein>
<evidence type="ECO:0000256" key="2">
    <source>
        <dbReference type="ARBA" id="ARBA00022723"/>
    </source>
</evidence>
<dbReference type="EMBL" id="SDPQ02000004">
    <property type="protein sequence ID" value="KAA1394213.1"/>
    <property type="molecule type" value="Genomic_DNA"/>
</dbReference>
<keyword evidence="7" id="KW-1185">Reference proteome</keyword>
<dbReference type="OrthoDB" id="9801445at2"/>
<dbReference type="InterPro" id="IPR024087">
    <property type="entry name" value="Creatininase-like_sf"/>
</dbReference>
<dbReference type="RefSeq" id="WP_149690823.1">
    <property type="nucleotide sequence ID" value="NZ_SDPQ02000004.1"/>
</dbReference>
<gene>
    <name evidence="6" type="primary">mftE</name>
    <name evidence="6" type="ORF">ESP70_018595</name>
</gene>
<dbReference type="AlphaFoldDB" id="A0A5M4F938"/>
<proteinExistence type="inferred from homology"/>
<dbReference type="GO" id="GO:0009231">
    <property type="term" value="P:riboflavin biosynthetic process"/>
    <property type="evidence" value="ECO:0007669"/>
    <property type="project" value="TreeGrafter"/>
</dbReference>
<dbReference type="Pfam" id="PF02633">
    <property type="entry name" value="Creatininase"/>
    <property type="match status" value="1"/>
</dbReference>
<evidence type="ECO:0000256" key="1">
    <source>
        <dbReference type="ARBA" id="ARBA00001947"/>
    </source>
</evidence>
<keyword evidence="4" id="KW-0862">Zinc</keyword>
<evidence type="ECO:0000256" key="5">
    <source>
        <dbReference type="ARBA" id="ARBA00024029"/>
    </source>
</evidence>
<dbReference type="PANTHER" id="PTHR35005:SF1">
    <property type="entry name" value="2-AMINO-5-FORMYLAMINO-6-RIBOSYLAMINOPYRIMIDIN-4(3H)-ONE 5'-MONOPHOSPHATE DEFORMYLASE"/>
    <property type="match status" value="1"/>
</dbReference>
<comment type="caution">
    <text evidence="6">The sequence shown here is derived from an EMBL/GenBank/DDBJ whole genome shotgun (WGS) entry which is preliminary data.</text>
</comment>
<keyword evidence="3" id="KW-0378">Hydrolase</keyword>
<comment type="similarity">
    <text evidence="5">Belongs to the creatininase superfamily.</text>
</comment>
<dbReference type="PANTHER" id="PTHR35005">
    <property type="entry name" value="3-DEHYDRO-SCYLLO-INOSOSE HYDROLASE"/>
    <property type="match status" value="1"/>
</dbReference>
<dbReference type="SUPFAM" id="SSF102215">
    <property type="entry name" value="Creatininase"/>
    <property type="match status" value="1"/>
</dbReference>
<evidence type="ECO:0000313" key="6">
    <source>
        <dbReference type="EMBL" id="KAA1394213.1"/>
    </source>
</evidence>
<evidence type="ECO:0000256" key="4">
    <source>
        <dbReference type="ARBA" id="ARBA00022833"/>
    </source>
</evidence>
<dbReference type="NCBIfam" id="TIGR03964">
    <property type="entry name" value="mycofact_creat"/>
    <property type="match status" value="1"/>
</dbReference>